<dbReference type="Gene3D" id="1.25.40.10">
    <property type="entry name" value="Tetratricopeptide repeat domain"/>
    <property type="match status" value="1"/>
</dbReference>
<dbReference type="Proteomes" id="UP000466730">
    <property type="component" value="Unassembled WGS sequence"/>
</dbReference>
<dbReference type="AlphaFoldDB" id="A0A844B967"/>
<dbReference type="RefSeq" id="WP_153748258.1">
    <property type="nucleotide sequence ID" value="NZ_BAAADI010000046.1"/>
</dbReference>
<evidence type="ECO:0000256" key="1">
    <source>
        <dbReference type="PROSITE-ProRule" id="PRU00339"/>
    </source>
</evidence>
<dbReference type="InterPro" id="IPR019734">
    <property type="entry name" value="TPR_rpt"/>
</dbReference>
<organism evidence="3 4">
    <name type="scientific">Rhodovulum strictum</name>
    <dbReference type="NCBI Taxonomy" id="58314"/>
    <lineage>
        <taxon>Bacteria</taxon>
        <taxon>Pseudomonadati</taxon>
        <taxon>Pseudomonadota</taxon>
        <taxon>Alphaproteobacteria</taxon>
        <taxon>Rhodobacterales</taxon>
        <taxon>Paracoccaceae</taxon>
        <taxon>Rhodovulum</taxon>
    </lineage>
</organism>
<protein>
    <recommendedName>
        <fullName evidence="5">Tetratricopeptide repeat protein</fullName>
    </recommendedName>
</protein>
<name>A0A844B967_9RHOB</name>
<gene>
    <name evidence="3" type="ORF">GH815_08095</name>
</gene>
<feature type="compositionally biased region" description="Polar residues" evidence="2">
    <location>
        <begin position="1"/>
        <end position="11"/>
    </location>
</feature>
<sequence>MPQMPGSQALSSPEDVGSAAVGSGIGEQVERLLRAGVLEQGSRRHRLLDYLIAHNLSTAPGTKLKEYAIAVDVLGRTSGFDPATDGIVRVEIARLRKALDAYFDGQGRGDPLALRIPKGQYEIEVVCRSPPQQGHSRPASGRLRRVATGLVALAVAGAVLFAVVSPPEQITPGPGYPLVRLEPIEDRRPNTLGPYPAAGIAGFLANELSHYRSLRVTSPGIAGFENGRSPDFLIGATLQPGAEGPLLSLNLMRGGDRSILWSTRLALGGNGSQGAEALQDKLDRLVVQIGGPLGVIESEARARLRESRLDWHEGSVTEFQCYLMWQSYDLTKDAGDRRRARDCLRRLTDAGSGVGQIWAAAAFMQFLDWVEAGAAQTPAMLDAALRAANRAVLLDPNGSNGYETLGSIMTALGRFDEASAALERAAYFNPSHPEIRVRRGWLFCLTGDWDKGVELLRGVVAEWPVVPGWYRIPLALDAFQRGDQAGFATEARRIVESGDPRGLVLALAAARLSGDLREAARTDARLEEQGKTVARALEEIAMVFPDPPIIAALAGILDVVGPG</sequence>
<dbReference type="OrthoDB" id="54411at2"/>
<evidence type="ECO:0008006" key="5">
    <source>
        <dbReference type="Google" id="ProtNLM"/>
    </source>
</evidence>
<reference evidence="3 4" key="1">
    <citation type="submission" date="2019-11" db="EMBL/GenBank/DDBJ databases">
        <title>Draft Whole-Genome sequence of the marine photosynthetic bacterium Rhodovulum strictum DSM 11289.</title>
        <authorList>
            <person name="Kyndt J.A."/>
            <person name="Meyer T.E."/>
        </authorList>
    </citation>
    <scope>NUCLEOTIDE SEQUENCE [LARGE SCALE GENOMIC DNA]</scope>
    <source>
        <strain evidence="3 4">DSM 11289</strain>
    </source>
</reference>
<evidence type="ECO:0000256" key="2">
    <source>
        <dbReference type="SAM" id="MobiDB-lite"/>
    </source>
</evidence>
<dbReference type="InterPro" id="IPR011990">
    <property type="entry name" value="TPR-like_helical_dom_sf"/>
</dbReference>
<dbReference type="EMBL" id="WJPO01000009">
    <property type="protein sequence ID" value="MRH20954.1"/>
    <property type="molecule type" value="Genomic_DNA"/>
</dbReference>
<evidence type="ECO:0000313" key="3">
    <source>
        <dbReference type="EMBL" id="MRH20954.1"/>
    </source>
</evidence>
<accession>A0A844B967</accession>
<proteinExistence type="predicted"/>
<dbReference type="PROSITE" id="PS50005">
    <property type="entry name" value="TPR"/>
    <property type="match status" value="1"/>
</dbReference>
<keyword evidence="4" id="KW-1185">Reference proteome</keyword>
<feature type="repeat" description="TPR" evidence="1">
    <location>
        <begin position="399"/>
        <end position="432"/>
    </location>
</feature>
<keyword evidence="1" id="KW-0802">TPR repeat</keyword>
<comment type="caution">
    <text evidence="3">The sequence shown here is derived from an EMBL/GenBank/DDBJ whole genome shotgun (WGS) entry which is preliminary data.</text>
</comment>
<feature type="region of interest" description="Disordered" evidence="2">
    <location>
        <begin position="1"/>
        <end position="21"/>
    </location>
</feature>
<evidence type="ECO:0000313" key="4">
    <source>
        <dbReference type="Proteomes" id="UP000466730"/>
    </source>
</evidence>
<dbReference type="SUPFAM" id="SSF48452">
    <property type="entry name" value="TPR-like"/>
    <property type="match status" value="1"/>
</dbReference>